<keyword evidence="1" id="KW-1133">Transmembrane helix</keyword>
<keyword evidence="3" id="KW-1185">Reference proteome</keyword>
<feature type="transmembrane region" description="Helical" evidence="1">
    <location>
        <begin position="59"/>
        <end position="78"/>
    </location>
</feature>
<evidence type="ECO:0000313" key="3">
    <source>
        <dbReference type="Proteomes" id="UP001301958"/>
    </source>
</evidence>
<feature type="transmembrane region" description="Helical" evidence="1">
    <location>
        <begin position="30"/>
        <end position="52"/>
    </location>
</feature>
<proteinExistence type="predicted"/>
<evidence type="ECO:0000313" key="2">
    <source>
        <dbReference type="EMBL" id="KAK4232183.1"/>
    </source>
</evidence>
<sequence length="187" mass="20904">MWEGGEFLFLRIDVGHEWAEMFDFISPNPFGSACGPGGGAAISSLAVAFIFVSVQISLCLARVLACLFLSLPLGMGAWPPRSCQGRMSHNNSNEIRGGEDEVDQMRFIRAVLGWCGWRDVWWKCPQGLCCIHPYIPMCLCQLVLTDVLIAPDTRGTWMRWAFPQILNRCRSNMVITSSVSLRKTTQT</sequence>
<accession>A0AAN7BYV7</accession>
<gene>
    <name evidence="2" type="ORF">QBC38DRAFT_147442</name>
</gene>
<organism evidence="2 3">
    <name type="scientific">Podospora fimiseda</name>
    <dbReference type="NCBI Taxonomy" id="252190"/>
    <lineage>
        <taxon>Eukaryota</taxon>
        <taxon>Fungi</taxon>
        <taxon>Dikarya</taxon>
        <taxon>Ascomycota</taxon>
        <taxon>Pezizomycotina</taxon>
        <taxon>Sordariomycetes</taxon>
        <taxon>Sordariomycetidae</taxon>
        <taxon>Sordariales</taxon>
        <taxon>Podosporaceae</taxon>
        <taxon>Podospora</taxon>
    </lineage>
</organism>
<reference evidence="2" key="2">
    <citation type="submission" date="2023-05" db="EMBL/GenBank/DDBJ databases">
        <authorList>
            <consortium name="Lawrence Berkeley National Laboratory"/>
            <person name="Steindorff A."/>
            <person name="Hensen N."/>
            <person name="Bonometti L."/>
            <person name="Westerberg I."/>
            <person name="Brannstrom I.O."/>
            <person name="Guillou S."/>
            <person name="Cros-Aarteil S."/>
            <person name="Calhoun S."/>
            <person name="Haridas S."/>
            <person name="Kuo A."/>
            <person name="Mondo S."/>
            <person name="Pangilinan J."/>
            <person name="Riley R."/>
            <person name="Labutti K."/>
            <person name="Andreopoulos B."/>
            <person name="Lipzen A."/>
            <person name="Chen C."/>
            <person name="Yanf M."/>
            <person name="Daum C."/>
            <person name="Ng V."/>
            <person name="Clum A."/>
            <person name="Ohm R."/>
            <person name="Martin F."/>
            <person name="Silar P."/>
            <person name="Natvig D."/>
            <person name="Lalanne C."/>
            <person name="Gautier V."/>
            <person name="Ament-Velasquez S.L."/>
            <person name="Kruys A."/>
            <person name="Hutchinson M.I."/>
            <person name="Powell A.J."/>
            <person name="Barry K."/>
            <person name="Miller A.N."/>
            <person name="Grigoriev I.V."/>
            <person name="Debuchy R."/>
            <person name="Gladieux P."/>
            <person name="Thoren M.H."/>
            <person name="Johannesson H."/>
        </authorList>
    </citation>
    <scope>NUCLEOTIDE SEQUENCE</scope>
    <source>
        <strain evidence="2">CBS 990.96</strain>
    </source>
</reference>
<name>A0AAN7BYV7_9PEZI</name>
<evidence type="ECO:0000256" key="1">
    <source>
        <dbReference type="SAM" id="Phobius"/>
    </source>
</evidence>
<dbReference type="AlphaFoldDB" id="A0AAN7BYV7"/>
<protein>
    <submittedName>
        <fullName evidence="2">Uncharacterized protein</fullName>
    </submittedName>
</protein>
<dbReference type="EMBL" id="MU865289">
    <property type="protein sequence ID" value="KAK4232183.1"/>
    <property type="molecule type" value="Genomic_DNA"/>
</dbReference>
<dbReference type="Proteomes" id="UP001301958">
    <property type="component" value="Unassembled WGS sequence"/>
</dbReference>
<keyword evidence="1" id="KW-0472">Membrane</keyword>
<reference evidence="2" key="1">
    <citation type="journal article" date="2023" name="Mol. Phylogenet. Evol.">
        <title>Genome-scale phylogeny and comparative genomics of the fungal order Sordariales.</title>
        <authorList>
            <person name="Hensen N."/>
            <person name="Bonometti L."/>
            <person name="Westerberg I."/>
            <person name="Brannstrom I.O."/>
            <person name="Guillou S."/>
            <person name="Cros-Aarteil S."/>
            <person name="Calhoun S."/>
            <person name="Haridas S."/>
            <person name="Kuo A."/>
            <person name="Mondo S."/>
            <person name="Pangilinan J."/>
            <person name="Riley R."/>
            <person name="LaButti K."/>
            <person name="Andreopoulos B."/>
            <person name="Lipzen A."/>
            <person name="Chen C."/>
            <person name="Yan M."/>
            <person name="Daum C."/>
            <person name="Ng V."/>
            <person name="Clum A."/>
            <person name="Steindorff A."/>
            <person name="Ohm R.A."/>
            <person name="Martin F."/>
            <person name="Silar P."/>
            <person name="Natvig D.O."/>
            <person name="Lalanne C."/>
            <person name="Gautier V."/>
            <person name="Ament-Velasquez S.L."/>
            <person name="Kruys A."/>
            <person name="Hutchinson M.I."/>
            <person name="Powell A.J."/>
            <person name="Barry K."/>
            <person name="Miller A.N."/>
            <person name="Grigoriev I.V."/>
            <person name="Debuchy R."/>
            <person name="Gladieux P."/>
            <person name="Hiltunen Thoren M."/>
            <person name="Johannesson H."/>
        </authorList>
    </citation>
    <scope>NUCLEOTIDE SEQUENCE</scope>
    <source>
        <strain evidence="2">CBS 990.96</strain>
    </source>
</reference>
<comment type="caution">
    <text evidence="2">The sequence shown here is derived from an EMBL/GenBank/DDBJ whole genome shotgun (WGS) entry which is preliminary data.</text>
</comment>
<keyword evidence="1" id="KW-0812">Transmembrane</keyword>